<reference evidence="2 3" key="1">
    <citation type="submission" date="2016-07" db="EMBL/GenBank/DDBJ databases">
        <title>Pervasive Adenine N6-methylation of Active Genes in Fungi.</title>
        <authorList>
            <consortium name="DOE Joint Genome Institute"/>
            <person name="Mondo S.J."/>
            <person name="Dannebaum R.O."/>
            <person name="Kuo R.C."/>
            <person name="Labutti K."/>
            <person name="Haridas S."/>
            <person name="Kuo A."/>
            <person name="Salamov A."/>
            <person name="Ahrendt S.R."/>
            <person name="Lipzen A."/>
            <person name="Sullivan W."/>
            <person name="Andreopoulos W.B."/>
            <person name="Clum A."/>
            <person name="Lindquist E."/>
            <person name="Daum C."/>
            <person name="Ramamoorthy G.K."/>
            <person name="Gryganskyi A."/>
            <person name="Culley D."/>
            <person name="Magnuson J.K."/>
            <person name="James T.Y."/>
            <person name="O'Malley M.A."/>
            <person name="Stajich J.E."/>
            <person name="Spatafora J.W."/>
            <person name="Visel A."/>
            <person name="Grigoriev I.V."/>
        </authorList>
    </citation>
    <scope>NUCLEOTIDE SEQUENCE [LARGE SCALE GENOMIC DNA]</scope>
    <source>
        <strain evidence="2 3">NRRL 1336</strain>
    </source>
</reference>
<keyword evidence="3" id="KW-1185">Reference proteome</keyword>
<dbReference type="InterPro" id="IPR024368">
    <property type="entry name" value="Ecl1/2/3"/>
</dbReference>
<dbReference type="EMBL" id="MCGE01000020">
    <property type="protein sequence ID" value="ORZ11966.1"/>
    <property type="molecule type" value="Genomic_DNA"/>
</dbReference>
<protein>
    <submittedName>
        <fullName evidence="2">Uncharacterized protein</fullName>
    </submittedName>
</protein>
<sequence length="176" mass="18777">MSDLFWCTHCDSAISQSSKSLYCSEQCLRADALKNHPLLGYTYPEFVDFPRPYSKRTTYSPESLLSTTTSSSSASNKDSAASIHTVPTLSTCHSSCQSSPTLSALNFTGTTIPSPPPLLHLPPTLSTTATTTTTTTTSSSSSTPSKHSMPSFLLMGASNATTALSRPSILDYRPSH</sequence>
<accession>A0A1X2I962</accession>
<feature type="compositionally biased region" description="Low complexity" evidence="1">
    <location>
        <begin position="121"/>
        <end position="145"/>
    </location>
</feature>
<dbReference type="Proteomes" id="UP000193560">
    <property type="component" value="Unassembled WGS sequence"/>
</dbReference>
<proteinExistence type="predicted"/>
<evidence type="ECO:0000313" key="2">
    <source>
        <dbReference type="EMBL" id="ORZ11966.1"/>
    </source>
</evidence>
<evidence type="ECO:0000256" key="1">
    <source>
        <dbReference type="SAM" id="MobiDB-lite"/>
    </source>
</evidence>
<gene>
    <name evidence="2" type="ORF">BCR42DRAFT_420971</name>
</gene>
<comment type="caution">
    <text evidence="2">The sequence shown here is derived from an EMBL/GenBank/DDBJ whole genome shotgun (WGS) entry which is preliminary data.</text>
</comment>
<feature type="region of interest" description="Disordered" evidence="1">
    <location>
        <begin position="59"/>
        <end position="78"/>
    </location>
</feature>
<dbReference type="Pfam" id="PF12855">
    <property type="entry name" value="Ecl1"/>
    <property type="match status" value="1"/>
</dbReference>
<organism evidence="2 3">
    <name type="scientific">Absidia repens</name>
    <dbReference type="NCBI Taxonomy" id="90262"/>
    <lineage>
        <taxon>Eukaryota</taxon>
        <taxon>Fungi</taxon>
        <taxon>Fungi incertae sedis</taxon>
        <taxon>Mucoromycota</taxon>
        <taxon>Mucoromycotina</taxon>
        <taxon>Mucoromycetes</taxon>
        <taxon>Mucorales</taxon>
        <taxon>Cunninghamellaceae</taxon>
        <taxon>Absidia</taxon>
    </lineage>
</organism>
<dbReference type="AlphaFoldDB" id="A0A1X2I962"/>
<name>A0A1X2I962_9FUNG</name>
<evidence type="ECO:0000313" key="3">
    <source>
        <dbReference type="Proteomes" id="UP000193560"/>
    </source>
</evidence>
<feature type="region of interest" description="Disordered" evidence="1">
    <location>
        <begin position="113"/>
        <end position="151"/>
    </location>
</feature>